<dbReference type="Pfam" id="PF04170">
    <property type="entry name" value="NlpE"/>
    <property type="match status" value="1"/>
</dbReference>
<keyword evidence="3" id="KW-1185">Reference proteome</keyword>
<name>A0A518N4Z8_9GAMM</name>
<dbReference type="InterPro" id="IPR007298">
    <property type="entry name" value="Cu-R_lipoprotein_NlpE"/>
</dbReference>
<dbReference type="Gene3D" id="2.40.128.640">
    <property type="match status" value="1"/>
</dbReference>
<protein>
    <recommendedName>
        <fullName evidence="4">Copper resistance protein NlpE</fullName>
    </recommendedName>
</protein>
<evidence type="ECO:0008006" key="4">
    <source>
        <dbReference type="Google" id="ProtNLM"/>
    </source>
</evidence>
<dbReference type="OrthoDB" id="5348860at2"/>
<dbReference type="Proteomes" id="UP000316584">
    <property type="component" value="Chromosome"/>
</dbReference>
<accession>A0A518N4Z8</accession>
<dbReference type="KEGG" id="lug:FPZ22_08900"/>
<dbReference type="RefSeq" id="WP_144892264.1">
    <property type="nucleotide sequence ID" value="NZ_CP042218.1"/>
</dbReference>
<gene>
    <name evidence="2" type="ORF">FPZ22_08900</name>
</gene>
<dbReference type="EMBL" id="CP042218">
    <property type="protein sequence ID" value="QDW66996.1"/>
    <property type="molecule type" value="Genomic_DNA"/>
</dbReference>
<reference evidence="2 3" key="1">
    <citation type="submission" date="2019-07" db="EMBL/GenBank/DDBJ databases">
        <title>Full genome sequence of Luteimonas sp. Gr-4.</title>
        <authorList>
            <person name="Im W.-T."/>
        </authorList>
    </citation>
    <scope>NUCLEOTIDE SEQUENCE [LARGE SCALE GENOMIC DNA]</scope>
    <source>
        <strain evidence="2 3">Gr-4</strain>
    </source>
</reference>
<dbReference type="AlphaFoldDB" id="A0A518N4Z8"/>
<evidence type="ECO:0000313" key="2">
    <source>
        <dbReference type="EMBL" id="QDW66996.1"/>
    </source>
</evidence>
<keyword evidence="1" id="KW-0732">Signal</keyword>
<evidence type="ECO:0000313" key="3">
    <source>
        <dbReference type="Proteomes" id="UP000316584"/>
    </source>
</evidence>
<organism evidence="2 3">
    <name type="scientific">Luteimonas granuli</name>
    <dbReference type="NCBI Taxonomy" id="1176533"/>
    <lineage>
        <taxon>Bacteria</taxon>
        <taxon>Pseudomonadati</taxon>
        <taxon>Pseudomonadota</taxon>
        <taxon>Gammaproteobacteria</taxon>
        <taxon>Lysobacterales</taxon>
        <taxon>Lysobacteraceae</taxon>
        <taxon>Luteimonas</taxon>
    </lineage>
</organism>
<evidence type="ECO:0000256" key="1">
    <source>
        <dbReference type="SAM" id="SignalP"/>
    </source>
</evidence>
<proteinExistence type="predicted"/>
<dbReference type="PROSITE" id="PS51257">
    <property type="entry name" value="PROKAR_LIPOPROTEIN"/>
    <property type="match status" value="1"/>
</dbReference>
<feature type="chain" id="PRO_5022080386" description="Copper resistance protein NlpE" evidence="1">
    <location>
        <begin position="18"/>
        <end position="142"/>
    </location>
</feature>
<sequence>MPRLPVIALALLLAALAAGCGRGQDADGAHPDMDAAGSVLEWRGSLPCADCEAIDTRLLLERRGDERVYELMEVYVAVDGDMSFEESGRWSLDDGLLDLEAAGGGVRRYGLVQGGALQVRDPRGRTYPGREHDLLLPAGHHP</sequence>
<feature type="signal peptide" evidence="1">
    <location>
        <begin position="1"/>
        <end position="17"/>
    </location>
</feature>